<protein>
    <submittedName>
        <fullName evidence="2">Uncharacterized protein</fullName>
    </submittedName>
</protein>
<dbReference type="STRING" id="136037.A0A067QTV1"/>
<reference evidence="2 3" key="1">
    <citation type="journal article" date="2014" name="Nat. Commun.">
        <title>Molecular traces of alternative social organization in a termite genome.</title>
        <authorList>
            <person name="Terrapon N."/>
            <person name="Li C."/>
            <person name="Robertson H.M."/>
            <person name="Ji L."/>
            <person name="Meng X."/>
            <person name="Booth W."/>
            <person name="Chen Z."/>
            <person name="Childers C.P."/>
            <person name="Glastad K.M."/>
            <person name="Gokhale K."/>
            <person name="Gowin J."/>
            <person name="Gronenberg W."/>
            <person name="Hermansen R.A."/>
            <person name="Hu H."/>
            <person name="Hunt B.G."/>
            <person name="Huylmans A.K."/>
            <person name="Khalil S.M."/>
            <person name="Mitchell R.D."/>
            <person name="Munoz-Torres M.C."/>
            <person name="Mustard J.A."/>
            <person name="Pan H."/>
            <person name="Reese J.T."/>
            <person name="Scharf M.E."/>
            <person name="Sun F."/>
            <person name="Vogel H."/>
            <person name="Xiao J."/>
            <person name="Yang W."/>
            <person name="Yang Z."/>
            <person name="Yang Z."/>
            <person name="Zhou J."/>
            <person name="Zhu J."/>
            <person name="Brent C.S."/>
            <person name="Elsik C.G."/>
            <person name="Goodisman M.A."/>
            <person name="Liberles D.A."/>
            <person name="Roe R.M."/>
            <person name="Vargo E.L."/>
            <person name="Vilcinskas A."/>
            <person name="Wang J."/>
            <person name="Bornberg-Bauer E."/>
            <person name="Korb J."/>
            <person name="Zhang G."/>
            <person name="Liebig J."/>
        </authorList>
    </citation>
    <scope>NUCLEOTIDE SEQUENCE [LARGE SCALE GENOMIC DNA]</scope>
    <source>
        <tissue evidence="2">Whole organism</tissue>
    </source>
</reference>
<gene>
    <name evidence="2" type="ORF">L798_01252</name>
</gene>
<feature type="region of interest" description="Disordered" evidence="1">
    <location>
        <begin position="1"/>
        <end position="74"/>
    </location>
</feature>
<dbReference type="InParanoid" id="A0A067QTV1"/>
<evidence type="ECO:0000313" key="3">
    <source>
        <dbReference type="Proteomes" id="UP000027135"/>
    </source>
</evidence>
<organism evidence="2 3">
    <name type="scientific">Zootermopsis nevadensis</name>
    <name type="common">Dampwood termite</name>
    <dbReference type="NCBI Taxonomy" id="136037"/>
    <lineage>
        <taxon>Eukaryota</taxon>
        <taxon>Metazoa</taxon>
        <taxon>Ecdysozoa</taxon>
        <taxon>Arthropoda</taxon>
        <taxon>Hexapoda</taxon>
        <taxon>Insecta</taxon>
        <taxon>Pterygota</taxon>
        <taxon>Neoptera</taxon>
        <taxon>Polyneoptera</taxon>
        <taxon>Dictyoptera</taxon>
        <taxon>Blattodea</taxon>
        <taxon>Blattoidea</taxon>
        <taxon>Termitoidae</taxon>
        <taxon>Termopsidae</taxon>
        <taxon>Zootermopsis</taxon>
    </lineage>
</organism>
<feature type="compositionally biased region" description="Polar residues" evidence="1">
    <location>
        <begin position="13"/>
        <end position="29"/>
    </location>
</feature>
<feature type="compositionally biased region" description="Basic and acidic residues" evidence="1">
    <location>
        <begin position="1"/>
        <end position="10"/>
    </location>
</feature>
<evidence type="ECO:0000313" key="2">
    <source>
        <dbReference type="EMBL" id="KDR09048.1"/>
    </source>
</evidence>
<proteinExistence type="predicted"/>
<dbReference type="Proteomes" id="UP000027135">
    <property type="component" value="Unassembled WGS sequence"/>
</dbReference>
<dbReference type="EMBL" id="KK853280">
    <property type="protein sequence ID" value="KDR09048.1"/>
    <property type="molecule type" value="Genomic_DNA"/>
</dbReference>
<name>A0A067QTV1_ZOONE</name>
<dbReference type="AlphaFoldDB" id="A0A067QTV1"/>
<feature type="compositionally biased region" description="Polar residues" evidence="1">
    <location>
        <begin position="46"/>
        <end position="62"/>
    </location>
</feature>
<evidence type="ECO:0000256" key="1">
    <source>
        <dbReference type="SAM" id="MobiDB-lite"/>
    </source>
</evidence>
<sequence length="108" mass="12426">MFTNIHRPDDGGSMTSETLVNIDQTTQRNNPEDRHLHTHRPDDGGSMTSETLVNIDQTTQRSNPEDGNLHTRRSVNLKSFKLYGVLQLSMLCRVEWERDRKNYELAGV</sequence>
<feature type="compositionally biased region" description="Basic and acidic residues" evidence="1">
    <location>
        <begin position="30"/>
        <end position="43"/>
    </location>
</feature>
<keyword evidence="3" id="KW-1185">Reference proteome</keyword>
<dbReference type="eggNOG" id="KOG3594">
    <property type="taxonomic scope" value="Eukaryota"/>
</dbReference>
<accession>A0A067QTV1</accession>